<feature type="transmembrane region" description="Helical" evidence="6">
    <location>
        <begin position="271"/>
        <end position="291"/>
    </location>
</feature>
<evidence type="ECO:0000313" key="7">
    <source>
        <dbReference type="EMBL" id="CDQ11041.1"/>
    </source>
</evidence>
<accession>A0A060URX5</accession>
<keyword evidence="3 6" id="KW-0812">Transmembrane</keyword>
<keyword evidence="9" id="KW-1185">Reference proteome</keyword>
<dbReference type="Pfam" id="PF09678">
    <property type="entry name" value="Caa3_CtaG"/>
    <property type="match status" value="1"/>
</dbReference>
<dbReference type="EMBL" id="LT841305">
    <property type="protein sequence ID" value="SMH64979.1"/>
    <property type="molecule type" value="Genomic_DNA"/>
</dbReference>
<feature type="transmembrane region" description="Helical" evidence="6">
    <location>
        <begin position="91"/>
        <end position="113"/>
    </location>
</feature>
<dbReference type="EMBL" id="CCCS020000045">
    <property type="protein sequence ID" value="CDQ11041.1"/>
    <property type="molecule type" value="Genomic_DNA"/>
</dbReference>
<evidence type="ECO:0000256" key="2">
    <source>
        <dbReference type="ARBA" id="ARBA00022475"/>
    </source>
</evidence>
<evidence type="ECO:0000256" key="6">
    <source>
        <dbReference type="SAM" id="Phobius"/>
    </source>
</evidence>
<gene>
    <name evidence="8" type="ORF">AFERRI_11013</name>
    <name evidence="7" type="ORF">AFERRI_50006</name>
</gene>
<evidence type="ECO:0000313" key="9">
    <source>
        <dbReference type="Proteomes" id="UP000193925"/>
    </source>
</evidence>
<evidence type="ECO:0000256" key="5">
    <source>
        <dbReference type="ARBA" id="ARBA00023136"/>
    </source>
</evidence>
<reference evidence="8 9" key="3">
    <citation type="submission" date="2017-03" db="EMBL/GenBank/DDBJ databases">
        <authorList>
            <person name="Regsiter A."/>
            <person name="William W."/>
        </authorList>
    </citation>
    <scope>NUCLEOTIDE SEQUENCE [LARGE SCALE GENOMIC DNA]</scope>
    <source>
        <strain evidence="8">PRJEB5721</strain>
    </source>
</reference>
<protein>
    <submittedName>
        <fullName evidence="7">Cytochrome c oxidase caa3-type, assembly factor CtaG-related protein</fullName>
    </submittedName>
</protein>
<organism evidence="7">
    <name type="scientific">Acidithiobacillus ferrivorans</name>
    <dbReference type="NCBI Taxonomy" id="160808"/>
    <lineage>
        <taxon>Bacteria</taxon>
        <taxon>Pseudomonadati</taxon>
        <taxon>Pseudomonadota</taxon>
        <taxon>Acidithiobacillia</taxon>
        <taxon>Acidithiobacillales</taxon>
        <taxon>Acidithiobacillaceae</taxon>
        <taxon>Acidithiobacillus</taxon>
    </lineage>
</organism>
<keyword evidence="5 6" id="KW-0472">Membrane</keyword>
<evidence type="ECO:0000256" key="3">
    <source>
        <dbReference type="ARBA" id="ARBA00022692"/>
    </source>
</evidence>
<dbReference type="AlphaFoldDB" id="A0A060URX5"/>
<name>A0A060URX5_9PROT</name>
<keyword evidence="4 6" id="KW-1133">Transmembrane helix</keyword>
<feature type="transmembrane region" description="Helical" evidence="6">
    <location>
        <begin position="157"/>
        <end position="175"/>
    </location>
</feature>
<reference evidence="7" key="1">
    <citation type="submission" date="2014-03" db="EMBL/GenBank/DDBJ databases">
        <authorList>
            <person name="Genoscope - CEA"/>
        </authorList>
    </citation>
    <scope>NUCLEOTIDE SEQUENCE [LARGE SCALE GENOMIC DNA]</scope>
    <source>
        <strain evidence="7">CF27</strain>
    </source>
</reference>
<feature type="transmembrane region" description="Helical" evidence="6">
    <location>
        <begin position="50"/>
        <end position="71"/>
    </location>
</feature>
<feature type="transmembrane region" description="Helical" evidence="6">
    <location>
        <begin position="20"/>
        <end position="38"/>
    </location>
</feature>
<evidence type="ECO:0000313" key="8">
    <source>
        <dbReference type="EMBL" id="SMH64979.1"/>
    </source>
</evidence>
<feature type="transmembrane region" description="Helical" evidence="6">
    <location>
        <begin position="226"/>
        <end position="245"/>
    </location>
</feature>
<comment type="subcellular location">
    <subcellularLocation>
        <location evidence="1">Cell membrane</location>
        <topology evidence="1">Multi-pass membrane protein</topology>
    </subcellularLocation>
</comment>
<keyword evidence="2" id="KW-1003">Cell membrane</keyword>
<feature type="transmembrane region" description="Helical" evidence="6">
    <location>
        <begin position="187"/>
        <end position="206"/>
    </location>
</feature>
<dbReference type="InterPro" id="IPR019108">
    <property type="entry name" value="Caa3_assmbl_CtaG-rel"/>
</dbReference>
<sequence length="311" mass="35459">MKRSSVNMLAWIKGLMAHQAIAMMAILAVLSMYAVGFYMAGEKYDFSTTWFLYINPIILLAAMAVMGQYLYQYDSHFANGRPRIAWPQWKMWSFIAGLFLTIILWNSPMNFLVHRSMTIYTIKLMGEFELAAPLLVLGIPDNVTINNKRYLYGLLRFAHNPAVSSLALLSLLVLWSMSSQMYLGLKYSVIFMLLPGAYLALGIILWMQSLKVFPSLPNLRNHLQKAGYVFVTEVIMMGMGGMWFWSSTSTNPMGSSHILWGMTPLSDQRSAGIAMMALSLPTMCLVSWHFWRWIEDILHDPETLLFVDSED</sequence>
<evidence type="ECO:0000256" key="4">
    <source>
        <dbReference type="ARBA" id="ARBA00022989"/>
    </source>
</evidence>
<dbReference type="Proteomes" id="UP000193925">
    <property type="component" value="Chromosome AFERRI"/>
</dbReference>
<reference evidence="7" key="2">
    <citation type="submission" date="2014-07" db="EMBL/GenBank/DDBJ databases">
        <title>Initial genome analysis of the psychrotolerant acidophile Acidithiobacillus ferrivorans CF27: insights into iron and sulfur oxidation pathways and into biofilm formation.</title>
        <authorList>
            <person name="Talla E."/>
            <person name="Hedrich S."/>
            <person name="Mangenot S."/>
            <person name="Ji B."/>
            <person name="Johnson D.B."/>
            <person name="Barbe V."/>
            <person name="Bonnefoy V."/>
        </authorList>
    </citation>
    <scope>NUCLEOTIDE SEQUENCE [LARGE SCALE GENOMIC DNA]</scope>
    <source>
        <strain evidence="7">CF27</strain>
    </source>
</reference>
<proteinExistence type="predicted"/>
<evidence type="ECO:0000256" key="1">
    <source>
        <dbReference type="ARBA" id="ARBA00004651"/>
    </source>
</evidence>
<dbReference type="GO" id="GO:0005886">
    <property type="term" value="C:plasma membrane"/>
    <property type="evidence" value="ECO:0007669"/>
    <property type="project" value="UniProtKB-SubCell"/>
</dbReference>